<dbReference type="Proteomes" id="UP001196413">
    <property type="component" value="Unassembled WGS sequence"/>
</dbReference>
<evidence type="ECO:0000313" key="1">
    <source>
        <dbReference type="EMBL" id="KAJ1363348.1"/>
    </source>
</evidence>
<proteinExistence type="predicted"/>
<organism evidence="1 2">
    <name type="scientific">Parelaphostrongylus tenuis</name>
    <name type="common">Meningeal worm</name>
    <dbReference type="NCBI Taxonomy" id="148309"/>
    <lineage>
        <taxon>Eukaryota</taxon>
        <taxon>Metazoa</taxon>
        <taxon>Ecdysozoa</taxon>
        <taxon>Nematoda</taxon>
        <taxon>Chromadorea</taxon>
        <taxon>Rhabditida</taxon>
        <taxon>Rhabditina</taxon>
        <taxon>Rhabditomorpha</taxon>
        <taxon>Strongyloidea</taxon>
        <taxon>Metastrongylidae</taxon>
        <taxon>Parelaphostrongylus</taxon>
    </lineage>
</organism>
<protein>
    <submittedName>
        <fullName evidence="1">Uncharacterized protein</fullName>
    </submittedName>
</protein>
<comment type="caution">
    <text evidence="1">The sequence shown here is derived from an EMBL/GenBank/DDBJ whole genome shotgun (WGS) entry which is preliminary data.</text>
</comment>
<name>A0AAD5MWH6_PARTN</name>
<dbReference type="AlphaFoldDB" id="A0AAD5MWH6"/>
<keyword evidence="2" id="KW-1185">Reference proteome</keyword>
<reference evidence="1" key="1">
    <citation type="submission" date="2021-06" db="EMBL/GenBank/DDBJ databases">
        <title>Parelaphostrongylus tenuis whole genome reference sequence.</title>
        <authorList>
            <person name="Garwood T.J."/>
            <person name="Larsen P.A."/>
            <person name="Fountain-Jones N.M."/>
            <person name="Garbe J.R."/>
            <person name="Macchietto M.G."/>
            <person name="Kania S.A."/>
            <person name="Gerhold R.W."/>
            <person name="Richards J.E."/>
            <person name="Wolf T.M."/>
        </authorList>
    </citation>
    <scope>NUCLEOTIDE SEQUENCE</scope>
    <source>
        <strain evidence="1">MNPRO001-30</strain>
        <tissue evidence="1">Meninges</tissue>
    </source>
</reference>
<dbReference type="EMBL" id="JAHQIW010004679">
    <property type="protein sequence ID" value="KAJ1363348.1"/>
    <property type="molecule type" value="Genomic_DNA"/>
</dbReference>
<sequence>MAKKLSEEPYRSLSQADFQAVELIIDLNSDKVWPNHITINIFWGLVFYPEMNKETTPFPAQ</sequence>
<gene>
    <name evidence="1" type="ORF">KIN20_023195</name>
</gene>
<evidence type="ECO:0000313" key="2">
    <source>
        <dbReference type="Proteomes" id="UP001196413"/>
    </source>
</evidence>
<accession>A0AAD5MWH6</accession>